<feature type="modified residue" description="4-aspartylphosphate" evidence="5">
    <location>
        <position position="830"/>
    </location>
</feature>
<protein>
    <recommendedName>
        <fullName evidence="2">histidine kinase</fullName>
        <ecNumber evidence="2">2.7.13.3</ecNumber>
    </recommendedName>
</protein>
<dbReference type="CDD" id="cd16922">
    <property type="entry name" value="HATPase_EvgS-ArcB-TorS-like"/>
    <property type="match status" value="1"/>
</dbReference>
<dbReference type="InterPro" id="IPR013767">
    <property type="entry name" value="PAS_fold"/>
</dbReference>
<evidence type="ECO:0000256" key="3">
    <source>
        <dbReference type="ARBA" id="ARBA00022553"/>
    </source>
</evidence>
<dbReference type="InterPro" id="IPR036097">
    <property type="entry name" value="HisK_dim/P_sf"/>
</dbReference>
<dbReference type="Gene3D" id="3.30.450.20">
    <property type="entry name" value="PAS domain"/>
    <property type="match status" value="2"/>
</dbReference>
<dbReference type="PROSITE" id="PS50113">
    <property type="entry name" value="PAC"/>
    <property type="match status" value="1"/>
</dbReference>
<feature type="domain" description="Histidine kinase" evidence="7">
    <location>
        <begin position="543"/>
        <end position="760"/>
    </location>
</feature>
<feature type="transmembrane region" description="Helical" evidence="6">
    <location>
        <begin position="189"/>
        <end position="211"/>
    </location>
</feature>
<name>A0ABT8T929_9GAMM</name>
<dbReference type="PANTHER" id="PTHR45339:SF3">
    <property type="entry name" value="HISTIDINE KINASE"/>
    <property type="match status" value="1"/>
</dbReference>
<dbReference type="PROSITE" id="PS50110">
    <property type="entry name" value="RESPONSE_REGULATORY"/>
    <property type="match status" value="1"/>
</dbReference>
<reference evidence="12" key="1">
    <citation type="submission" date="2023-07" db="EMBL/GenBank/DDBJ databases">
        <title>Gilvimarinus algae sp. nov., isolated from the surface of Kelp.</title>
        <authorList>
            <person name="Sun Y.Y."/>
            <person name="Gong Y."/>
            <person name="Du Z.J."/>
        </authorList>
    </citation>
    <scope>NUCLEOTIDE SEQUENCE</scope>
    <source>
        <strain evidence="12">SDUM040014</strain>
    </source>
</reference>
<dbReference type="InterPro" id="IPR005330">
    <property type="entry name" value="MHYT_dom"/>
</dbReference>
<dbReference type="SUPFAM" id="SSF47384">
    <property type="entry name" value="Homodimeric domain of signal transducing histidine kinase"/>
    <property type="match status" value="1"/>
</dbReference>
<proteinExistence type="predicted"/>
<accession>A0ABT8T929</accession>
<dbReference type="Proteomes" id="UP001168380">
    <property type="component" value="Unassembled WGS sequence"/>
</dbReference>
<dbReference type="InterPro" id="IPR011006">
    <property type="entry name" value="CheY-like_superfamily"/>
</dbReference>
<dbReference type="InterPro" id="IPR003594">
    <property type="entry name" value="HATPase_dom"/>
</dbReference>
<evidence type="ECO:0000259" key="7">
    <source>
        <dbReference type="PROSITE" id="PS50109"/>
    </source>
</evidence>
<sequence length="1108" mass="121020">MLSSFFTTEHDPALILSGVYNGKLVALSICTAIFASYFTVYLLDLAQKTPFGSYRKVARVTAAVLMSGGIWSMHFIGMLAFSLCTQISYDPTITFLSFLPALLSCLCAIFLLSHKANLISLSQAAVLLGAGIGTMHYSGMAAMELAPLLRYDPVTFALSIVVAVGLSFVGLFSRFYLPRFIPGLSYQQSRLICALVLGLAVSGMHYMGMLATRFISTGKAAAGQGVVDSELSFIAISVACATVLLTAIVAAINWLVRYRLLLAEKSASESRMSAILSTAVDGIITIDHRGRILSANRSAEKILGYTDAELIGQSAGLLTSGGNAQAALCQIDDSPPDLADYIGRNREVTIADRQGRKVSIRLGLGKVQQPTQTPLYVAFITDLTEQKKLQQSLLEKEQQYRSLMNNLPGVAFRCQINEQWSMIFASPSIAELTGFALEDFLSRKIEMGDLICKDDEATIEAAIGQAIANKTSYSLEYRITHRNGHTLWVLDQGCFTFDDDGQPLWIDGVLIDITERHEYEEQLKMAKTAAEQAAQAKQAFLANMSHEIRTPMNAIIGFSEILMESPLEKDQQSHLATINHSARSLMHLLNDILDSAKLEKGKLSIEPEHFAIRDLLDTLVSTFWLNAKQKGIDLQLDIAPDVAEVYYGDANRIRQVLTNLIGNAVKFTERGSVMVRVNQTHNDELYFAVEDTGIGIEQERIDAIFHPFEQADNTMTRRFGGTGLGTSISKQLVELMGGQLAVISEPDKGSRFFFSLPLARGDASQLPSAPTDQLVQLPPLNILVVDDIEQNLELLSLLLSRHNHRVMTAANGLEALAMFAKNTFDVILMDIHMPECDGILATQRIREREAHTGAARTPIIALTASVLQQDKITAQQAGMDGFATKPVNPSELNREIANVLGLATDHPSATAPGRSHTAIDFTQGELLWGSRAKQLEQINEFFHAQLGALKSLCEPPYPEPPEAKAQLHALKGVSGNLGLTRLSQLLATLESTQDKELYQRTAQQILDETGNIRALLNDNRPEAAAHAEPSDSLPPEALAQITTQLLQKAERAEVDETLLHTLQAHSPVQIAPLVAQAIKAFEEFEFSAASEQLSAILSAVKALSTEPE</sequence>
<comment type="catalytic activity">
    <reaction evidence="1">
        <text>ATP + protein L-histidine = ADP + protein N-phospho-L-histidine.</text>
        <dbReference type="EC" id="2.7.13.3"/>
    </reaction>
</comment>
<dbReference type="Gene3D" id="3.40.50.2300">
    <property type="match status" value="1"/>
</dbReference>
<evidence type="ECO:0000313" key="13">
    <source>
        <dbReference type="Proteomes" id="UP001168380"/>
    </source>
</evidence>
<dbReference type="PROSITE" id="PS50109">
    <property type="entry name" value="HIS_KIN"/>
    <property type="match status" value="1"/>
</dbReference>
<keyword evidence="4" id="KW-0902">Two-component regulatory system</keyword>
<dbReference type="PANTHER" id="PTHR45339">
    <property type="entry name" value="HYBRID SIGNAL TRANSDUCTION HISTIDINE KINASE J"/>
    <property type="match status" value="1"/>
</dbReference>
<dbReference type="InterPro" id="IPR003661">
    <property type="entry name" value="HisK_dim/P_dom"/>
</dbReference>
<dbReference type="PROSITE" id="PS50112">
    <property type="entry name" value="PAS"/>
    <property type="match status" value="2"/>
</dbReference>
<dbReference type="Pfam" id="PF08447">
    <property type="entry name" value="PAS_3"/>
    <property type="match status" value="1"/>
</dbReference>
<dbReference type="InterPro" id="IPR000014">
    <property type="entry name" value="PAS"/>
</dbReference>
<dbReference type="SUPFAM" id="SSF55785">
    <property type="entry name" value="PYP-like sensor domain (PAS domain)"/>
    <property type="match status" value="2"/>
</dbReference>
<dbReference type="InterPro" id="IPR004358">
    <property type="entry name" value="Sig_transdc_His_kin-like_C"/>
</dbReference>
<dbReference type="PROSITE" id="PS50924">
    <property type="entry name" value="MHYT"/>
    <property type="match status" value="1"/>
</dbReference>
<feature type="transmembrane region" description="Helical" evidence="6">
    <location>
        <begin position="231"/>
        <end position="256"/>
    </location>
</feature>
<feature type="transmembrane region" description="Helical" evidence="6">
    <location>
        <begin position="57"/>
        <end position="81"/>
    </location>
</feature>
<dbReference type="SMART" id="SM00387">
    <property type="entry name" value="HATPase_c"/>
    <property type="match status" value="1"/>
</dbReference>
<dbReference type="Pfam" id="PF00512">
    <property type="entry name" value="HisKA"/>
    <property type="match status" value="1"/>
</dbReference>
<dbReference type="InterPro" id="IPR036641">
    <property type="entry name" value="HPT_dom_sf"/>
</dbReference>
<feature type="domain" description="PAS" evidence="9">
    <location>
        <begin position="396"/>
        <end position="470"/>
    </location>
</feature>
<feature type="domain" description="Response regulatory" evidence="8">
    <location>
        <begin position="781"/>
        <end position="900"/>
    </location>
</feature>
<feature type="transmembrane region" description="Helical" evidence="6">
    <location>
        <begin position="155"/>
        <end position="177"/>
    </location>
</feature>
<dbReference type="InterPro" id="IPR013655">
    <property type="entry name" value="PAS_fold_3"/>
</dbReference>
<keyword evidence="6" id="KW-0472">Membrane</keyword>
<dbReference type="PRINTS" id="PR00344">
    <property type="entry name" value="BCTRLSENSOR"/>
</dbReference>
<comment type="caution">
    <text evidence="12">The sequence shown here is derived from an EMBL/GenBank/DDBJ whole genome shotgun (WGS) entry which is preliminary data.</text>
</comment>
<dbReference type="Gene3D" id="1.10.287.130">
    <property type="match status" value="1"/>
</dbReference>
<evidence type="ECO:0000259" key="11">
    <source>
        <dbReference type="PROSITE" id="PS50924"/>
    </source>
</evidence>
<feature type="transmembrane region" description="Helical" evidence="6">
    <location>
        <begin position="124"/>
        <end position="143"/>
    </location>
</feature>
<dbReference type="EMBL" id="JAULRT010000027">
    <property type="protein sequence ID" value="MDO3380630.1"/>
    <property type="molecule type" value="Genomic_DNA"/>
</dbReference>
<dbReference type="SUPFAM" id="SSF52172">
    <property type="entry name" value="CheY-like"/>
    <property type="match status" value="1"/>
</dbReference>
<dbReference type="SMART" id="SM00448">
    <property type="entry name" value="REC"/>
    <property type="match status" value="1"/>
</dbReference>
<dbReference type="Pfam" id="PF01627">
    <property type="entry name" value="Hpt"/>
    <property type="match status" value="1"/>
</dbReference>
<dbReference type="Pfam" id="PF00072">
    <property type="entry name" value="Response_reg"/>
    <property type="match status" value="1"/>
</dbReference>
<organism evidence="12 13">
    <name type="scientific">Gilvimarinus algae</name>
    <dbReference type="NCBI Taxonomy" id="3058037"/>
    <lineage>
        <taxon>Bacteria</taxon>
        <taxon>Pseudomonadati</taxon>
        <taxon>Pseudomonadota</taxon>
        <taxon>Gammaproteobacteria</taxon>
        <taxon>Cellvibrionales</taxon>
        <taxon>Cellvibrionaceae</taxon>
        <taxon>Gilvimarinus</taxon>
    </lineage>
</organism>
<evidence type="ECO:0000256" key="5">
    <source>
        <dbReference type="PROSITE-ProRule" id="PRU00169"/>
    </source>
</evidence>
<dbReference type="CDD" id="cd00082">
    <property type="entry name" value="HisKA"/>
    <property type="match status" value="1"/>
</dbReference>
<dbReference type="Gene3D" id="3.30.565.10">
    <property type="entry name" value="Histidine kinase-like ATPase, C-terminal domain"/>
    <property type="match status" value="1"/>
</dbReference>
<evidence type="ECO:0000259" key="9">
    <source>
        <dbReference type="PROSITE" id="PS50112"/>
    </source>
</evidence>
<evidence type="ECO:0000259" key="8">
    <source>
        <dbReference type="PROSITE" id="PS50110"/>
    </source>
</evidence>
<keyword evidence="13" id="KW-1185">Reference proteome</keyword>
<dbReference type="SMART" id="SM00091">
    <property type="entry name" value="PAS"/>
    <property type="match status" value="2"/>
</dbReference>
<dbReference type="Pfam" id="PF02518">
    <property type="entry name" value="HATPase_c"/>
    <property type="match status" value="1"/>
</dbReference>
<dbReference type="SMART" id="SM00086">
    <property type="entry name" value="PAC"/>
    <property type="match status" value="2"/>
</dbReference>
<dbReference type="InterPro" id="IPR001610">
    <property type="entry name" value="PAC"/>
</dbReference>
<dbReference type="Gene3D" id="1.20.120.160">
    <property type="entry name" value="HPT domain"/>
    <property type="match status" value="1"/>
</dbReference>
<dbReference type="InterPro" id="IPR036890">
    <property type="entry name" value="HATPase_C_sf"/>
</dbReference>
<dbReference type="SUPFAM" id="SSF47226">
    <property type="entry name" value="Histidine-containing phosphotransfer domain, HPT domain"/>
    <property type="match status" value="1"/>
</dbReference>
<feature type="transmembrane region" description="Helical" evidence="6">
    <location>
        <begin position="93"/>
        <end position="112"/>
    </location>
</feature>
<dbReference type="CDD" id="cd17546">
    <property type="entry name" value="REC_hyHK_CKI1_RcsC-like"/>
    <property type="match status" value="1"/>
</dbReference>
<dbReference type="InterPro" id="IPR005467">
    <property type="entry name" value="His_kinase_dom"/>
</dbReference>
<dbReference type="SMART" id="SM00388">
    <property type="entry name" value="HisKA"/>
    <property type="match status" value="1"/>
</dbReference>
<gene>
    <name evidence="12" type="ORF">QWI16_00510</name>
</gene>
<feature type="transmembrane region" description="Helical" evidence="6">
    <location>
        <begin position="24"/>
        <end position="45"/>
    </location>
</feature>
<keyword evidence="3 5" id="KW-0597">Phosphoprotein</keyword>
<feature type="domain" description="PAC" evidence="10">
    <location>
        <begin position="473"/>
        <end position="525"/>
    </location>
</feature>
<dbReference type="Pfam" id="PF00989">
    <property type="entry name" value="PAS"/>
    <property type="match status" value="1"/>
</dbReference>
<evidence type="ECO:0000256" key="6">
    <source>
        <dbReference type="PROSITE-ProRule" id="PRU00244"/>
    </source>
</evidence>
<evidence type="ECO:0000256" key="1">
    <source>
        <dbReference type="ARBA" id="ARBA00000085"/>
    </source>
</evidence>
<evidence type="ECO:0000313" key="12">
    <source>
        <dbReference type="EMBL" id="MDO3380630.1"/>
    </source>
</evidence>
<dbReference type="CDD" id="cd00130">
    <property type="entry name" value="PAS"/>
    <property type="match status" value="2"/>
</dbReference>
<keyword evidence="6" id="KW-1133">Transmembrane helix</keyword>
<dbReference type="InterPro" id="IPR001789">
    <property type="entry name" value="Sig_transdc_resp-reg_receiver"/>
</dbReference>
<dbReference type="SUPFAM" id="SSF55874">
    <property type="entry name" value="ATPase domain of HSP90 chaperone/DNA topoisomerase II/histidine kinase"/>
    <property type="match status" value="1"/>
</dbReference>
<dbReference type="RefSeq" id="WP_302710754.1">
    <property type="nucleotide sequence ID" value="NZ_JAULRT010000027.1"/>
</dbReference>
<feature type="domain" description="MHYT" evidence="11">
    <location>
        <begin position="20"/>
        <end position="215"/>
    </location>
</feature>
<dbReference type="InterPro" id="IPR035965">
    <property type="entry name" value="PAS-like_dom_sf"/>
</dbReference>
<evidence type="ECO:0000256" key="2">
    <source>
        <dbReference type="ARBA" id="ARBA00012438"/>
    </source>
</evidence>
<dbReference type="NCBIfam" id="TIGR00229">
    <property type="entry name" value="sensory_box"/>
    <property type="match status" value="2"/>
</dbReference>
<dbReference type="EC" id="2.7.13.3" evidence="2"/>
<keyword evidence="6" id="KW-0812">Transmembrane</keyword>
<dbReference type="InterPro" id="IPR000700">
    <property type="entry name" value="PAS-assoc_C"/>
</dbReference>
<evidence type="ECO:0000259" key="10">
    <source>
        <dbReference type="PROSITE" id="PS50113"/>
    </source>
</evidence>
<dbReference type="InterPro" id="IPR008207">
    <property type="entry name" value="Sig_transdc_His_kin_Hpt_dom"/>
</dbReference>
<dbReference type="Pfam" id="PF03707">
    <property type="entry name" value="MHYT"/>
    <property type="match status" value="3"/>
</dbReference>
<evidence type="ECO:0000256" key="4">
    <source>
        <dbReference type="ARBA" id="ARBA00023012"/>
    </source>
</evidence>
<feature type="domain" description="PAS" evidence="9">
    <location>
        <begin position="268"/>
        <end position="314"/>
    </location>
</feature>